<feature type="region of interest" description="Disordered" evidence="1">
    <location>
        <begin position="1"/>
        <end position="24"/>
    </location>
</feature>
<name>A0A3P9HZV0_ORYLA</name>
<sequence>SSQQQQQPKNKTGEREEGTEKRRGGVTCIHIIGPTAGLGAAARRWGTARVKDIIHGALHLTVINGLALGGGECEGDHDTEHACSEGHQTLEPELKTRCSDKLDIHLFSITCYRCLVPEENVLFSTDILL</sequence>
<protein>
    <submittedName>
        <fullName evidence="2">Uncharacterized protein</fullName>
    </submittedName>
</protein>
<reference evidence="2" key="3">
    <citation type="submission" date="2025-08" db="UniProtKB">
        <authorList>
            <consortium name="Ensembl"/>
        </authorList>
    </citation>
    <scope>IDENTIFICATION</scope>
    <source>
        <strain evidence="2">HSOK</strain>
    </source>
</reference>
<reference key="1">
    <citation type="journal article" date="2007" name="Nature">
        <title>The medaka draft genome and insights into vertebrate genome evolution.</title>
        <authorList>
            <person name="Kasahara M."/>
            <person name="Naruse K."/>
            <person name="Sasaki S."/>
            <person name="Nakatani Y."/>
            <person name="Qu W."/>
            <person name="Ahsan B."/>
            <person name="Yamada T."/>
            <person name="Nagayasu Y."/>
            <person name="Doi K."/>
            <person name="Kasai Y."/>
            <person name="Jindo T."/>
            <person name="Kobayashi D."/>
            <person name="Shimada A."/>
            <person name="Toyoda A."/>
            <person name="Kuroki Y."/>
            <person name="Fujiyama A."/>
            <person name="Sasaki T."/>
            <person name="Shimizu A."/>
            <person name="Asakawa S."/>
            <person name="Shimizu N."/>
            <person name="Hashimoto S."/>
            <person name="Yang J."/>
            <person name="Lee Y."/>
            <person name="Matsushima K."/>
            <person name="Sugano S."/>
            <person name="Sakaizumi M."/>
            <person name="Narita T."/>
            <person name="Ohishi K."/>
            <person name="Haga S."/>
            <person name="Ohta F."/>
            <person name="Nomoto H."/>
            <person name="Nogata K."/>
            <person name="Morishita T."/>
            <person name="Endo T."/>
            <person name="Shin-I T."/>
            <person name="Takeda H."/>
            <person name="Morishita S."/>
            <person name="Kohara Y."/>
        </authorList>
    </citation>
    <scope>NUCLEOTIDE SEQUENCE [LARGE SCALE GENOMIC DNA]</scope>
    <source>
        <strain>Hd-rR</strain>
    </source>
</reference>
<dbReference type="AlphaFoldDB" id="A0A3P9HZV0"/>
<evidence type="ECO:0000313" key="2">
    <source>
        <dbReference type="Ensembl" id="ENSORLP00015013245.1"/>
    </source>
</evidence>
<evidence type="ECO:0000313" key="3">
    <source>
        <dbReference type="Proteomes" id="UP000265200"/>
    </source>
</evidence>
<proteinExistence type="predicted"/>
<dbReference type="Ensembl" id="ENSORLT00015020581.1">
    <property type="protein sequence ID" value="ENSORLP00015013245.1"/>
    <property type="gene ID" value="ENSORLG00015014137.1"/>
</dbReference>
<feature type="compositionally biased region" description="Basic and acidic residues" evidence="1">
    <location>
        <begin position="11"/>
        <end position="23"/>
    </location>
</feature>
<organism evidence="2 3">
    <name type="scientific">Oryzias latipes</name>
    <name type="common">Japanese rice fish</name>
    <name type="synonym">Japanese killifish</name>
    <dbReference type="NCBI Taxonomy" id="8090"/>
    <lineage>
        <taxon>Eukaryota</taxon>
        <taxon>Metazoa</taxon>
        <taxon>Chordata</taxon>
        <taxon>Craniata</taxon>
        <taxon>Vertebrata</taxon>
        <taxon>Euteleostomi</taxon>
        <taxon>Actinopterygii</taxon>
        <taxon>Neopterygii</taxon>
        <taxon>Teleostei</taxon>
        <taxon>Neoteleostei</taxon>
        <taxon>Acanthomorphata</taxon>
        <taxon>Ovalentaria</taxon>
        <taxon>Atherinomorphae</taxon>
        <taxon>Beloniformes</taxon>
        <taxon>Adrianichthyidae</taxon>
        <taxon>Oryziinae</taxon>
        <taxon>Oryzias</taxon>
    </lineage>
</organism>
<evidence type="ECO:0000256" key="1">
    <source>
        <dbReference type="SAM" id="MobiDB-lite"/>
    </source>
</evidence>
<feature type="compositionally biased region" description="Polar residues" evidence="1">
    <location>
        <begin position="1"/>
        <end position="10"/>
    </location>
</feature>
<dbReference type="Proteomes" id="UP000265200">
    <property type="component" value="Chromosome 8"/>
</dbReference>
<reference evidence="2 3" key="2">
    <citation type="submission" date="2017-04" db="EMBL/GenBank/DDBJ databases">
        <title>CpG methylation of centromeres and impact of large insertions on vertebrate speciation.</title>
        <authorList>
            <person name="Ichikawa K."/>
            <person name="Yoshimura J."/>
            <person name="Morishita S."/>
        </authorList>
    </citation>
    <scope>NUCLEOTIDE SEQUENCE</scope>
    <source>
        <strain evidence="2 3">HSOK</strain>
    </source>
</reference>
<accession>A0A3P9HZV0</accession>
<reference evidence="2" key="4">
    <citation type="submission" date="2025-09" db="UniProtKB">
        <authorList>
            <consortium name="Ensembl"/>
        </authorList>
    </citation>
    <scope>IDENTIFICATION</scope>
    <source>
        <strain evidence="2">HSOK</strain>
    </source>
</reference>